<organism evidence="1 2">
    <name type="scientific">Cochliobolus sativus</name>
    <name type="common">Common root rot and spot blotch fungus</name>
    <name type="synonym">Bipolaris sorokiniana</name>
    <dbReference type="NCBI Taxonomy" id="45130"/>
    <lineage>
        <taxon>Eukaryota</taxon>
        <taxon>Fungi</taxon>
        <taxon>Dikarya</taxon>
        <taxon>Ascomycota</taxon>
        <taxon>Pezizomycotina</taxon>
        <taxon>Dothideomycetes</taxon>
        <taxon>Pleosporomycetidae</taxon>
        <taxon>Pleosporales</taxon>
        <taxon>Pleosporineae</taxon>
        <taxon>Pleosporaceae</taxon>
        <taxon>Bipolaris</taxon>
    </lineage>
</organism>
<name>A0A8H5ZJ86_COCSA</name>
<accession>A0A8H5ZJ86</accession>
<dbReference type="Proteomes" id="UP000624244">
    <property type="component" value="Unassembled WGS sequence"/>
</dbReference>
<dbReference type="AlphaFoldDB" id="A0A8H5ZJ86"/>
<reference evidence="1" key="1">
    <citation type="submission" date="2019-11" db="EMBL/GenBank/DDBJ databases">
        <title>Bipolaris sorokiniana Genome sequencing.</title>
        <authorList>
            <person name="Wang H."/>
        </authorList>
    </citation>
    <scope>NUCLEOTIDE SEQUENCE</scope>
</reference>
<evidence type="ECO:0000313" key="1">
    <source>
        <dbReference type="EMBL" id="KAF5851573.1"/>
    </source>
</evidence>
<sequence length="59" mass="6442">MNAATPAKKFEHVPVFGNITPASSNSDKFATNLLKISRYIIYGHDGVHLGWQYPGAPGR</sequence>
<comment type="caution">
    <text evidence="1">The sequence shown here is derived from an EMBL/GenBank/DDBJ whole genome shotgun (WGS) entry which is preliminary data.</text>
</comment>
<gene>
    <name evidence="1" type="ORF">GGP41_004466</name>
</gene>
<proteinExistence type="predicted"/>
<dbReference type="EMBL" id="WNKQ01000005">
    <property type="protein sequence ID" value="KAF5851573.1"/>
    <property type="molecule type" value="Genomic_DNA"/>
</dbReference>
<evidence type="ECO:0000313" key="2">
    <source>
        <dbReference type="Proteomes" id="UP000624244"/>
    </source>
</evidence>
<protein>
    <submittedName>
        <fullName evidence="1">Uncharacterized protein</fullName>
    </submittedName>
</protein>